<name>A0AAE8ZZS0_CAEBR</name>
<evidence type="ECO:0000313" key="3">
    <source>
        <dbReference type="Proteomes" id="UP000827892"/>
    </source>
</evidence>
<proteinExistence type="predicted"/>
<feature type="transmembrane region" description="Helical" evidence="1">
    <location>
        <begin position="26"/>
        <end position="47"/>
    </location>
</feature>
<gene>
    <name evidence="2" type="ORF">L3Y34_012717</name>
</gene>
<keyword evidence="1" id="KW-0812">Transmembrane</keyword>
<sequence length="66" mass="7775">MHWLVSTTTMLILGVIYIIFPDFEFTISNTMIIIGMILIVASHYDCYEDQRRQLPKMLVIEKNVVR</sequence>
<dbReference type="Proteomes" id="UP000827892">
    <property type="component" value="Chromosome X"/>
</dbReference>
<evidence type="ECO:0000256" key="1">
    <source>
        <dbReference type="SAM" id="Phobius"/>
    </source>
</evidence>
<protein>
    <submittedName>
        <fullName evidence="2">Uncharacterized protein</fullName>
    </submittedName>
</protein>
<keyword evidence="1" id="KW-1133">Transmembrane helix</keyword>
<evidence type="ECO:0000313" key="2">
    <source>
        <dbReference type="EMBL" id="ULT83656.1"/>
    </source>
</evidence>
<dbReference type="AlphaFoldDB" id="A0AAE8ZZS0"/>
<organism evidence="2 3">
    <name type="scientific">Caenorhabditis briggsae</name>
    <dbReference type="NCBI Taxonomy" id="6238"/>
    <lineage>
        <taxon>Eukaryota</taxon>
        <taxon>Metazoa</taxon>
        <taxon>Ecdysozoa</taxon>
        <taxon>Nematoda</taxon>
        <taxon>Chromadorea</taxon>
        <taxon>Rhabditida</taxon>
        <taxon>Rhabditina</taxon>
        <taxon>Rhabditomorpha</taxon>
        <taxon>Rhabditoidea</taxon>
        <taxon>Rhabditidae</taxon>
        <taxon>Peloderinae</taxon>
        <taxon>Caenorhabditis</taxon>
    </lineage>
</organism>
<reference evidence="2 3" key="1">
    <citation type="submission" date="2022-05" db="EMBL/GenBank/DDBJ databases">
        <title>Chromosome-level reference genomes for two strains of Caenorhabditis briggsae: an improved platform for comparative genomics.</title>
        <authorList>
            <person name="Stevens L."/>
            <person name="Andersen E.C."/>
        </authorList>
    </citation>
    <scope>NUCLEOTIDE SEQUENCE [LARGE SCALE GENOMIC DNA]</scope>
    <source>
        <strain evidence="2">QX1410_ONT</strain>
        <tissue evidence="2">Whole-organism</tissue>
    </source>
</reference>
<keyword evidence="1" id="KW-0472">Membrane</keyword>
<feature type="transmembrane region" description="Helical" evidence="1">
    <location>
        <begin position="5"/>
        <end position="20"/>
    </location>
</feature>
<dbReference type="EMBL" id="CP090896">
    <property type="protein sequence ID" value="ULT83656.1"/>
    <property type="molecule type" value="Genomic_DNA"/>
</dbReference>
<accession>A0AAE8ZZS0</accession>